<evidence type="ECO:0000256" key="2">
    <source>
        <dbReference type="ARBA" id="ARBA00022884"/>
    </source>
</evidence>
<dbReference type="Pfam" id="PF00076">
    <property type="entry name" value="RRM_1"/>
    <property type="match status" value="1"/>
</dbReference>
<dbReference type="SMART" id="SM00360">
    <property type="entry name" value="RRM"/>
    <property type="match status" value="1"/>
</dbReference>
<name>A0A8S4AWT1_9TELE</name>
<dbReference type="EMBL" id="CAJRST010004446">
    <property type="protein sequence ID" value="CAG5878124.1"/>
    <property type="molecule type" value="Genomic_DNA"/>
</dbReference>
<sequence length="105" mass="11702">MAELTSGLTSVVFSPYSKMFIGGLSWQTSPDSLRDYFSKFGEIRECMVMRDPTTKRSSVNPGACICVSVCPRAPMCSRVSLRARARARACVWFHSEPDKLKCSLL</sequence>
<dbReference type="SUPFAM" id="SSF54928">
    <property type="entry name" value="RNA-binding domain, RBD"/>
    <property type="match status" value="1"/>
</dbReference>
<evidence type="ECO:0000256" key="3">
    <source>
        <dbReference type="PROSITE-ProRule" id="PRU00176"/>
    </source>
</evidence>
<evidence type="ECO:0000313" key="5">
    <source>
        <dbReference type="EMBL" id="CAG5878124.1"/>
    </source>
</evidence>
<dbReference type="InterPro" id="IPR035979">
    <property type="entry name" value="RBD_domain_sf"/>
</dbReference>
<dbReference type="PANTHER" id="PTHR48032">
    <property type="entry name" value="RNA-BINDING PROTEIN MUSASHI HOMOLOG RBP6"/>
    <property type="match status" value="1"/>
</dbReference>
<evidence type="ECO:0000313" key="6">
    <source>
        <dbReference type="Proteomes" id="UP000677803"/>
    </source>
</evidence>
<dbReference type="GO" id="GO:0007417">
    <property type="term" value="P:central nervous system development"/>
    <property type="evidence" value="ECO:0007669"/>
    <property type="project" value="TreeGrafter"/>
</dbReference>
<evidence type="ECO:0000259" key="4">
    <source>
        <dbReference type="PROSITE" id="PS50102"/>
    </source>
</evidence>
<keyword evidence="2 3" id="KW-0694">RNA-binding</keyword>
<dbReference type="InterPro" id="IPR012677">
    <property type="entry name" value="Nucleotide-bd_a/b_plait_sf"/>
</dbReference>
<evidence type="ECO:0000256" key="1">
    <source>
        <dbReference type="ARBA" id="ARBA00022737"/>
    </source>
</evidence>
<dbReference type="Proteomes" id="UP000677803">
    <property type="component" value="Unassembled WGS sequence"/>
</dbReference>
<dbReference type="GO" id="GO:0006417">
    <property type="term" value="P:regulation of translation"/>
    <property type="evidence" value="ECO:0007669"/>
    <property type="project" value="TreeGrafter"/>
</dbReference>
<dbReference type="OrthoDB" id="1875751at2759"/>
<accession>A0A8S4AWT1</accession>
<feature type="domain" description="RRM" evidence="4">
    <location>
        <begin position="17"/>
        <end position="57"/>
    </location>
</feature>
<protein>
    <submittedName>
        <fullName evidence="5">(Atlantic silverside) hypothetical protein</fullName>
    </submittedName>
</protein>
<reference evidence="5" key="1">
    <citation type="submission" date="2021-05" db="EMBL/GenBank/DDBJ databases">
        <authorList>
            <person name="Tigano A."/>
        </authorList>
    </citation>
    <scope>NUCLEOTIDE SEQUENCE</scope>
</reference>
<dbReference type="Gene3D" id="3.30.70.330">
    <property type="match status" value="1"/>
</dbReference>
<dbReference type="PANTHER" id="PTHR48032:SF10">
    <property type="entry name" value="RNA-BINDING PROTEIN MUSASHI HOMOLOG 2"/>
    <property type="match status" value="1"/>
</dbReference>
<keyword evidence="6" id="KW-1185">Reference proteome</keyword>
<dbReference type="AlphaFoldDB" id="A0A8S4AWT1"/>
<dbReference type="PROSITE" id="PS50102">
    <property type="entry name" value="RRM"/>
    <property type="match status" value="1"/>
</dbReference>
<dbReference type="GO" id="GO:0005737">
    <property type="term" value="C:cytoplasm"/>
    <property type="evidence" value="ECO:0007669"/>
    <property type="project" value="TreeGrafter"/>
</dbReference>
<keyword evidence="1" id="KW-0677">Repeat</keyword>
<dbReference type="GO" id="GO:0003729">
    <property type="term" value="F:mRNA binding"/>
    <property type="evidence" value="ECO:0007669"/>
    <property type="project" value="TreeGrafter"/>
</dbReference>
<dbReference type="InterPro" id="IPR000504">
    <property type="entry name" value="RRM_dom"/>
</dbReference>
<comment type="caution">
    <text evidence="5">The sequence shown here is derived from an EMBL/GenBank/DDBJ whole genome shotgun (WGS) entry which is preliminary data.</text>
</comment>
<proteinExistence type="predicted"/>
<gene>
    <name evidence="5" type="ORF">MMEN_LOCUS5507</name>
</gene>
<organism evidence="5 6">
    <name type="scientific">Menidia menidia</name>
    <name type="common">Atlantic silverside</name>
    <dbReference type="NCBI Taxonomy" id="238744"/>
    <lineage>
        <taxon>Eukaryota</taxon>
        <taxon>Metazoa</taxon>
        <taxon>Chordata</taxon>
        <taxon>Craniata</taxon>
        <taxon>Vertebrata</taxon>
        <taxon>Euteleostomi</taxon>
        <taxon>Actinopterygii</taxon>
        <taxon>Neopterygii</taxon>
        <taxon>Teleostei</taxon>
        <taxon>Neoteleostei</taxon>
        <taxon>Acanthomorphata</taxon>
        <taxon>Ovalentaria</taxon>
        <taxon>Atherinomorphae</taxon>
        <taxon>Atheriniformes</taxon>
        <taxon>Atherinopsidae</taxon>
        <taxon>Menidiinae</taxon>
        <taxon>Menidia</taxon>
    </lineage>
</organism>